<feature type="region of interest" description="Disordered" evidence="1">
    <location>
        <begin position="1"/>
        <end position="22"/>
    </location>
</feature>
<organism evidence="2 3">
    <name type="scientific">Nephila pilipes</name>
    <name type="common">Giant wood spider</name>
    <name type="synonym">Nephila maculata</name>
    <dbReference type="NCBI Taxonomy" id="299642"/>
    <lineage>
        <taxon>Eukaryota</taxon>
        <taxon>Metazoa</taxon>
        <taxon>Ecdysozoa</taxon>
        <taxon>Arthropoda</taxon>
        <taxon>Chelicerata</taxon>
        <taxon>Arachnida</taxon>
        <taxon>Araneae</taxon>
        <taxon>Araneomorphae</taxon>
        <taxon>Entelegynae</taxon>
        <taxon>Araneoidea</taxon>
        <taxon>Nephilidae</taxon>
        <taxon>Nephila</taxon>
    </lineage>
</organism>
<keyword evidence="3" id="KW-1185">Reference proteome</keyword>
<gene>
    <name evidence="2" type="ORF">NPIL_104561</name>
</gene>
<name>A0A8X6P6P1_NEPPI</name>
<proteinExistence type="predicted"/>
<protein>
    <submittedName>
        <fullName evidence="2">Uncharacterized protein</fullName>
    </submittedName>
</protein>
<evidence type="ECO:0000313" key="3">
    <source>
        <dbReference type="Proteomes" id="UP000887013"/>
    </source>
</evidence>
<accession>A0A8X6P6P1</accession>
<evidence type="ECO:0000313" key="2">
    <source>
        <dbReference type="EMBL" id="GFT54292.1"/>
    </source>
</evidence>
<comment type="caution">
    <text evidence="2">The sequence shown here is derived from an EMBL/GenBank/DDBJ whole genome shotgun (WGS) entry which is preliminary data.</text>
</comment>
<sequence length="86" mass="9833">MPVAVSDKIKSDESSRTGKMETGGNVRWRLPFRIDGKGHQGYILRPLDGRKEGEKRKRATKHDRSTLLIDLEFINNVVFILTMSFS</sequence>
<feature type="compositionally biased region" description="Basic and acidic residues" evidence="1">
    <location>
        <begin position="7"/>
        <end position="19"/>
    </location>
</feature>
<evidence type="ECO:0000256" key="1">
    <source>
        <dbReference type="SAM" id="MobiDB-lite"/>
    </source>
</evidence>
<dbReference type="EMBL" id="BMAW01017507">
    <property type="protein sequence ID" value="GFT54292.1"/>
    <property type="molecule type" value="Genomic_DNA"/>
</dbReference>
<dbReference type="AlphaFoldDB" id="A0A8X6P6P1"/>
<reference evidence="2" key="1">
    <citation type="submission" date="2020-08" db="EMBL/GenBank/DDBJ databases">
        <title>Multicomponent nature underlies the extraordinary mechanical properties of spider dragline silk.</title>
        <authorList>
            <person name="Kono N."/>
            <person name="Nakamura H."/>
            <person name="Mori M."/>
            <person name="Yoshida Y."/>
            <person name="Ohtoshi R."/>
            <person name="Malay A.D."/>
            <person name="Moran D.A.P."/>
            <person name="Tomita M."/>
            <person name="Numata K."/>
            <person name="Arakawa K."/>
        </authorList>
    </citation>
    <scope>NUCLEOTIDE SEQUENCE</scope>
</reference>
<dbReference type="Proteomes" id="UP000887013">
    <property type="component" value="Unassembled WGS sequence"/>
</dbReference>